<evidence type="ECO:0000256" key="1">
    <source>
        <dbReference type="ARBA" id="ARBA00023002"/>
    </source>
</evidence>
<reference evidence="3 4" key="1">
    <citation type="submission" date="2020-08" db="EMBL/GenBank/DDBJ databases">
        <title>The Agave Microbiome: Exploring the role of microbial communities in plant adaptations to desert environments.</title>
        <authorList>
            <person name="Partida-Martinez L.P."/>
        </authorList>
    </citation>
    <scope>NUCLEOTIDE SEQUENCE [LARGE SCALE GENOMIC DNA]</scope>
    <source>
        <strain evidence="3 4">AS2.23</strain>
    </source>
</reference>
<dbReference type="PANTHER" id="PTHR43244">
    <property type="match status" value="1"/>
</dbReference>
<dbReference type="CDD" id="cd01097">
    <property type="entry name" value="Tetrahydromethanopterin_reductase"/>
    <property type="match status" value="1"/>
</dbReference>
<dbReference type="SUPFAM" id="SSF51679">
    <property type="entry name" value="Bacterial luciferase-like"/>
    <property type="match status" value="1"/>
</dbReference>
<evidence type="ECO:0000313" key="3">
    <source>
        <dbReference type="EMBL" id="MBB2902614.1"/>
    </source>
</evidence>
<evidence type="ECO:0000313" key="4">
    <source>
        <dbReference type="Proteomes" id="UP000533269"/>
    </source>
</evidence>
<name>A0A7W4XYU0_KINRA</name>
<dbReference type="InterPro" id="IPR011251">
    <property type="entry name" value="Luciferase-like_dom"/>
</dbReference>
<dbReference type="PANTHER" id="PTHR43244:SF1">
    <property type="entry name" value="5,10-METHYLENETETRAHYDROMETHANOPTERIN REDUCTASE"/>
    <property type="match status" value="1"/>
</dbReference>
<dbReference type="InterPro" id="IPR022315">
    <property type="entry name" value="F420_OxRdatse_CPS4043_pred"/>
</dbReference>
<accession>A0A7W4XYU0</accession>
<dbReference type="RefSeq" id="WP_183392340.1">
    <property type="nucleotide sequence ID" value="NZ_JACHVY010000003.1"/>
</dbReference>
<dbReference type="InterPro" id="IPR036661">
    <property type="entry name" value="Luciferase-like_sf"/>
</dbReference>
<dbReference type="GO" id="GO:0016705">
    <property type="term" value="F:oxidoreductase activity, acting on paired donors, with incorporation or reduction of molecular oxygen"/>
    <property type="evidence" value="ECO:0007669"/>
    <property type="project" value="InterPro"/>
</dbReference>
<dbReference type="AlphaFoldDB" id="A0A7W4XYU0"/>
<dbReference type="InterPro" id="IPR050564">
    <property type="entry name" value="F420-G6PD/mer"/>
</dbReference>
<gene>
    <name evidence="3" type="ORF">FHR75_003445</name>
</gene>
<proteinExistence type="predicted"/>
<organism evidence="3 4">
    <name type="scientific">Kineococcus radiotolerans</name>
    <dbReference type="NCBI Taxonomy" id="131568"/>
    <lineage>
        <taxon>Bacteria</taxon>
        <taxon>Bacillati</taxon>
        <taxon>Actinomycetota</taxon>
        <taxon>Actinomycetes</taxon>
        <taxon>Kineosporiales</taxon>
        <taxon>Kineosporiaceae</taxon>
        <taxon>Kineococcus</taxon>
    </lineage>
</organism>
<dbReference type="Pfam" id="PF00296">
    <property type="entry name" value="Bac_luciferase"/>
    <property type="match status" value="1"/>
</dbReference>
<dbReference type="EMBL" id="JACHVY010000003">
    <property type="protein sequence ID" value="MBB2902614.1"/>
    <property type="molecule type" value="Genomic_DNA"/>
</dbReference>
<feature type="domain" description="Luciferase-like" evidence="2">
    <location>
        <begin position="1"/>
        <end position="313"/>
    </location>
</feature>
<reference evidence="3 4" key="2">
    <citation type="submission" date="2020-08" db="EMBL/GenBank/DDBJ databases">
        <authorList>
            <person name="Partida-Martinez L."/>
            <person name="Huntemann M."/>
            <person name="Clum A."/>
            <person name="Wang J."/>
            <person name="Palaniappan K."/>
            <person name="Ritter S."/>
            <person name="Chen I.-M."/>
            <person name="Stamatis D."/>
            <person name="Reddy T."/>
            <person name="O'Malley R."/>
            <person name="Daum C."/>
            <person name="Shapiro N."/>
            <person name="Ivanova N."/>
            <person name="Kyrpides N."/>
            <person name="Woyke T."/>
        </authorList>
    </citation>
    <scope>NUCLEOTIDE SEQUENCE [LARGE SCALE GENOMIC DNA]</scope>
    <source>
        <strain evidence="3 4">AS2.23</strain>
    </source>
</reference>
<keyword evidence="1" id="KW-0560">Oxidoreductase</keyword>
<evidence type="ECO:0000259" key="2">
    <source>
        <dbReference type="Pfam" id="PF00296"/>
    </source>
</evidence>
<sequence length="384" mass="41493">MDFGVVLQNTAPASRVVELARQAELHGFTHAWTFDSHLLWEEPYVVYSAMLAATRNIVVGPMVTNPLTRDWTVTASSYATLNEMYGPRTICGIGRGDSAVRTLAGRPSTLATLREAVHVIRELANGRSVEHRGQTIRFPWARATHEQDRTQVWVAAYGPKALQLTGEVADGFILQLADPDIAAWTIRFVREAAERAGRDPGSVKICVAAPAYVTDGSQAALEHARDQCRWFGGMVGNHVADIVERYGATGEVPAALTGYIAGRRGYDYNEHGRAGNTHADFVPDEIVDRFCVIGTAEQHRERMRALQDLGVDQFALYLQHDAKETTMRAYADHVAPGLAPQVAAVRPAAPTAEPATAPITSPATETIPVAVPVPARAGTAGVPA</sequence>
<protein>
    <submittedName>
        <fullName evidence="3">Putative F420-dependent oxidoreductase</fullName>
    </submittedName>
</protein>
<dbReference type="NCBIfam" id="TIGR03842">
    <property type="entry name" value="F420_CPS_4043"/>
    <property type="match status" value="1"/>
</dbReference>
<dbReference type="Proteomes" id="UP000533269">
    <property type="component" value="Unassembled WGS sequence"/>
</dbReference>
<dbReference type="Gene3D" id="3.20.20.30">
    <property type="entry name" value="Luciferase-like domain"/>
    <property type="match status" value="1"/>
</dbReference>
<comment type="caution">
    <text evidence="3">The sequence shown here is derived from an EMBL/GenBank/DDBJ whole genome shotgun (WGS) entry which is preliminary data.</text>
</comment>